<accession>A0ABD0MXD9</accession>
<feature type="non-terminal residue" evidence="2">
    <location>
        <position position="81"/>
    </location>
</feature>
<dbReference type="Proteomes" id="UP001529510">
    <property type="component" value="Unassembled WGS sequence"/>
</dbReference>
<reference evidence="2 3" key="1">
    <citation type="submission" date="2024-05" db="EMBL/GenBank/DDBJ databases">
        <title>Genome sequencing and assembly of Indian major carp, Cirrhinus mrigala (Hamilton, 1822).</title>
        <authorList>
            <person name="Mohindra V."/>
            <person name="Chowdhury L.M."/>
            <person name="Lal K."/>
            <person name="Jena J.K."/>
        </authorList>
    </citation>
    <scope>NUCLEOTIDE SEQUENCE [LARGE SCALE GENOMIC DNA]</scope>
    <source>
        <strain evidence="2">CM1030</strain>
        <tissue evidence="2">Blood</tissue>
    </source>
</reference>
<evidence type="ECO:0000313" key="3">
    <source>
        <dbReference type="Proteomes" id="UP001529510"/>
    </source>
</evidence>
<dbReference type="PANTHER" id="PTHR12618:SF20">
    <property type="entry name" value="PHD AND RING FINGER DOMAIN-CONTAINING PROTEIN 1"/>
    <property type="match status" value="1"/>
</dbReference>
<evidence type="ECO:0000313" key="2">
    <source>
        <dbReference type="EMBL" id="KAL0154654.1"/>
    </source>
</evidence>
<dbReference type="AlphaFoldDB" id="A0ABD0MXD9"/>
<organism evidence="2 3">
    <name type="scientific">Cirrhinus mrigala</name>
    <name type="common">Mrigala</name>
    <dbReference type="NCBI Taxonomy" id="683832"/>
    <lineage>
        <taxon>Eukaryota</taxon>
        <taxon>Metazoa</taxon>
        <taxon>Chordata</taxon>
        <taxon>Craniata</taxon>
        <taxon>Vertebrata</taxon>
        <taxon>Euteleostomi</taxon>
        <taxon>Actinopterygii</taxon>
        <taxon>Neopterygii</taxon>
        <taxon>Teleostei</taxon>
        <taxon>Ostariophysi</taxon>
        <taxon>Cypriniformes</taxon>
        <taxon>Cyprinidae</taxon>
        <taxon>Labeoninae</taxon>
        <taxon>Labeonini</taxon>
        <taxon>Cirrhinus</taxon>
    </lineage>
</organism>
<dbReference type="EMBL" id="JAMKFB020000025">
    <property type="protein sequence ID" value="KAL0154654.1"/>
    <property type="molecule type" value="Genomic_DNA"/>
</dbReference>
<evidence type="ECO:0000256" key="1">
    <source>
        <dbReference type="SAM" id="MobiDB-lite"/>
    </source>
</evidence>
<dbReference type="InterPro" id="IPR013083">
    <property type="entry name" value="Znf_RING/FYVE/PHD"/>
</dbReference>
<feature type="compositionally biased region" description="Low complexity" evidence="1">
    <location>
        <begin position="39"/>
        <end position="57"/>
    </location>
</feature>
<dbReference type="PANTHER" id="PTHR12618">
    <property type="entry name" value="PHD AND RING FINGER DOMAIN-CONTAINING PROTEIN 1"/>
    <property type="match status" value="1"/>
</dbReference>
<comment type="caution">
    <text evidence="2">The sequence shown here is derived from an EMBL/GenBank/DDBJ whole genome shotgun (WGS) entry which is preliminary data.</text>
</comment>
<dbReference type="InterPro" id="IPR047157">
    <property type="entry name" value="PHRF1/Atg35"/>
</dbReference>
<dbReference type="Gene3D" id="3.30.40.10">
    <property type="entry name" value="Zinc/RING finger domain, C3HC4 (zinc finger)"/>
    <property type="match status" value="1"/>
</dbReference>
<proteinExistence type="predicted"/>
<protein>
    <submittedName>
        <fullName evidence="2">Uncharacterized protein</fullName>
    </submittedName>
</protein>
<gene>
    <name evidence="2" type="ORF">M9458_048917</name>
</gene>
<name>A0ABD0MXD9_CIRMR</name>
<dbReference type="SUPFAM" id="SSF57903">
    <property type="entry name" value="FYVE/PHD zinc finger"/>
    <property type="match status" value="1"/>
</dbReference>
<sequence>MECLTPPLDAVPVEEWFCPECIANNRTSGSEQISEEESSSLPTTSRPRARPTRAIARTQHSERVRANVNRRRITQARTAAQ</sequence>
<feature type="region of interest" description="Disordered" evidence="1">
    <location>
        <begin position="27"/>
        <end position="81"/>
    </location>
</feature>
<keyword evidence="3" id="KW-1185">Reference proteome</keyword>
<dbReference type="InterPro" id="IPR011011">
    <property type="entry name" value="Znf_FYVE_PHD"/>
</dbReference>